<sequence length="190" mass="20320">MPRRPRTRRHAPQVASSAPPPLHEPSAWRLQHGDFTPPVREADPETGLTVIHRRAIDTLGQMLSNGTITADMHDAGQVFRSAFRAAALDPLRARSLVWVPATTGETLTERTAAARERVARALDALGGPASPAGSAVWHVVGCEQSIREWATLRGMHHVAAGGVLVAALGVLAKHYGLAPRRRPETATAPA</sequence>
<proteinExistence type="predicted"/>
<evidence type="ECO:0000256" key="1">
    <source>
        <dbReference type="SAM" id="MobiDB-lite"/>
    </source>
</evidence>
<feature type="domain" description="DUF6456" evidence="2">
    <location>
        <begin position="67"/>
        <end position="176"/>
    </location>
</feature>
<organism evidence="3 4">
    <name type="scientific">Elioraea tepida</name>
    <dbReference type="NCBI Taxonomy" id="2843330"/>
    <lineage>
        <taxon>Bacteria</taxon>
        <taxon>Pseudomonadati</taxon>
        <taxon>Pseudomonadota</taxon>
        <taxon>Alphaproteobacteria</taxon>
        <taxon>Acetobacterales</taxon>
        <taxon>Elioraeaceae</taxon>
        <taxon>Elioraea</taxon>
    </lineage>
</organism>
<feature type="compositionally biased region" description="Basic residues" evidence="1">
    <location>
        <begin position="1"/>
        <end position="11"/>
    </location>
</feature>
<evidence type="ECO:0000313" key="3">
    <source>
        <dbReference type="EMBL" id="QXM25489.1"/>
    </source>
</evidence>
<keyword evidence="4" id="KW-1185">Reference proteome</keyword>
<dbReference type="Pfam" id="PF20057">
    <property type="entry name" value="DUF6456"/>
    <property type="match status" value="1"/>
</dbReference>
<dbReference type="InterPro" id="IPR045599">
    <property type="entry name" value="DUF6456"/>
</dbReference>
<evidence type="ECO:0000313" key="4">
    <source>
        <dbReference type="Proteomes" id="UP000694001"/>
    </source>
</evidence>
<dbReference type="Proteomes" id="UP000694001">
    <property type="component" value="Chromosome"/>
</dbReference>
<reference evidence="3" key="1">
    <citation type="submission" date="2021-06" db="EMBL/GenBank/DDBJ databases">
        <title>Elioraea tepida, sp. nov., a moderately thermophilic aerobic anoxygenic phototrophic bacterium isolated from an alkaline siliceous hot spring mat community in Yellowstone National Park, WY, USA.</title>
        <authorList>
            <person name="Saini M.K."/>
            <person name="Yoshida S."/>
            <person name="Sebastian A."/>
            <person name="Hirose S."/>
            <person name="Hara E."/>
            <person name="Tamaki H."/>
            <person name="Soulier N.T."/>
            <person name="Albert I."/>
            <person name="Hanada S."/>
            <person name="Bryant D.A."/>
            <person name="Tank M."/>
        </authorList>
    </citation>
    <scope>NUCLEOTIDE SEQUENCE</scope>
    <source>
        <strain evidence="3">MS-P2</strain>
    </source>
</reference>
<feature type="region of interest" description="Disordered" evidence="1">
    <location>
        <begin position="1"/>
        <end position="25"/>
    </location>
</feature>
<dbReference type="EMBL" id="CP076448">
    <property type="protein sequence ID" value="QXM25489.1"/>
    <property type="molecule type" value="Genomic_DNA"/>
</dbReference>
<dbReference type="AlphaFoldDB" id="A0A975U4N8"/>
<name>A0A975U4N8_9PROT</name>
<evidence type="ECO:0000259" key="2">
    <source>
        <dbReference type="Pfam" id="PF20057"/>
    </source>
</evidence>
<protein>
    <recommendedName>
        <fullName evidence="2">DUF6456 domain-containing protein</fullName>
    </recommendedName>
</protein>
<dbReference type="RefSeq" id="WP_218286545.1">
    <property type="nucleotide sequence ID" value="NZ_CP076448.1"/>
</dbReference>
<dbReference type="KEGG" id="elio:KO353_04475"/>
<accession>A0A975U4N8</accession>
<gene>
    <name evidence="3" type="ORF">KO353_04475</name>
</gene>